<feature type="region of interest" description="Disordered" evidence="1">
    <location>
        <begin position="1"/>
        <end position="95"/>
    </location>
</feature>
<evidence type="ECO:0000256" key="1">
    <source>
        <dbReference type="SAM" id="MobiDB-lite"/>
    </source>
</evidence>
<keyword evidence="3" id="KW-1185">Reference proteome</keyword>
<feature type="compositionally biased region" description="Polar residues" evidence="1">
    <location>
        <begin position="1"/>
        <end position="11"/>
    </location>
</feature>
<dbReference type="EMBL" id="MU004548">
    <property type="protein sequence ID" value="KAF2648256.1"/>
    <property type="molecule type" value="Genomic_DNA"/>
</dbReference>
<evidence type="ECO:0000313" key="2">
    <source>
        <dbReference type="EMBL" id="KAF2648256.1"/>
    </source>
</evidence>
<name>A0A6A6SK86_9PLEO</name>
<gene>
    <name evidence="2" type="ORF">K491DRAFT_699046</name>
</gene>
<dbReference type="Proteomes" id="UP000799324">
    <property type="component" value="Unassembled WGS sequence"/>
</dbReference>
<accession>A0A6A6SK86</accession>
<sequence length="277" mass="29950">MVSTHSKTAQTHLEDFTTPASKLKSKPQANIKKKAAAKPSTSKSSSTSKPAEEKPAKSTSSKKHKSADTSDVHESPQPKRAKKASTSTNKNLNTSDDDAKIIINRAPVLHLWSACLTQFLYPQLPWSTCVSAGSAVSTICAVAKGRSIGTVPEKDVSTNEKKKKAKAKKDAEDLDEVKVMQFKLKLKDGLALVGSGDKKGKPGDELTLKNKFGEGGFEKVKGVFDEALASWKGQEEELNGKGFGFYEAFRPDVSKGQKGWGRKGELDMGKIREVVGR</sequence>
<evidence type="ECO:0000313" key="3">
    <source>
        <dbReference type="Proteomes" id="UP000799324"/>
    </source>
</evidence>
<dbReference type="OrthoDB" id="514070at2759"/>
<dbReference type="AlphaFoldDB" id="A0A6A6SK86"/>
<reference evidence="2" key="1">
    <citation type="journal article" date="2020" name="Stud. Mycol.">
        <title>101 Dothideomycetes genomes: a test case for predicting lifestyles and emergence of pathogens.</title>
        <authorList>
            <person name="Haridas S."/>
            <person name="Albert R."/>
            <person name="Binder M."/>
            <person name="Bloem J."/>
            <person name="Labutti K."/>
            <person name="Salamov A."/>
            <person name="Andreopoulos B."/>
            <person name="Baker S."/>
            <person name="Barry K."/>
            <person name="Bills G."/>
            <person name="Bluhm B."/>
            <person name="Cannon C."/>
            <person name="Castanera R."/>
            <person name="Culley D."/>
            <person name="Daum C."/>
            <person name="Ezra D."/>
            <person name="Gonzalez J."/>
            <person name="Henrissat B."/>
            <person name="Kuo A."/>
            <person name="Liang C."/>
            <person name="Lipzen A."/>
            <person name="Lutzoni F."/>
            <person name="Magnuson J."/>
            <person name="Mondo S."/>
            <person name="Nolan M."/>
            <person name="Ohm R."/>
            <person name="Pangilinan J."/>
            <person name="Park H.-J."/>
            <person name="Ramirez L."/>
            <person name="Alfaro M."/>
            <person name="Sun H."/>
            <person name="Tritt A."/>
            <person name="Yoshinaga Y."/>
            <person name="Zwiers L.-H."/>
            <person name="Turgeon B."/>
            <person name="Goodwin S."/>
            <person name="Spatafora J."/>
            <person name="Crous P."/>
            <person name="Grigoriev I."/>
        </authorList>
    </citation>
    <scope>NUCLEOTIDE SEQUENCE</scope>
    <source>
        <strain evidence="2">CBS 122681</strain>
    </source>
</reference>
<proteinExistence type="predicted"/>
<organism evidence="2 3">
    <name type="scientific">Lophiostoma macrostomum CBS 122681</name>
    <dbReference type="NCBI Taxonomy" id="1314788"/>
    <lineage>
        <taxon>Eukaryota</taxon>
        <taxon>Fungi</taxon>
        <taxon>Dikarya</taxon>
        <taxon>Ascomycota</taxon>
        <taxon>Pezizomycotina</taxon>
        <taxon>Dothideomycetes</taxon>
        <taxon>Pleosporomycetidae</taxon>
        <taxon>Pleosporales</taxon>
        <taxon>Lophiostomataceae</taxon>
        <taxon>Lophiostoma</taxon>
    </lineage>
</organism>
<feature type="compositionally biased region" description="Basic and acidic residues" evidence="1">
    <location>
        <begin position="66"/>
        <end position="77"/>
    </location>
</feature>
<feature type="compositionally biased region" description="Low complexity" evidence="1">
    <location>
        <begin position="37"/>
        <end position="49"/>
    </location>
</feature>
<feature type="compositionally biased region" description="Polar residues" evidence="1">
    <location>
        <begin position="84"/>
        <end position="94"/>
    </location>
</feature>
<protein>
    <submittedName>
        <fullName evidence="2">Uncharacterized protein</fullName>
    </submittedName>
</protein>